<sequence>MNRMINEKVAVSVTRETGFAALNRFGAVLVNSVRRHFKRAAIERELSRLDNRMLGDLGLNRSEIGFVAQQAVAVPGEGTLFQEFSRLVFNVVVRPVVEWNRRREIYDQLMSMDDRMLADIGMTRYDAAEYVRRLGREVQEPLPEALAAMEQDLTAPIRMWNRARLTARQLDELTDRQLVDIGVVRGDIDELAHEVARKAVANFNFRPETPKAA</sequence>
<reference evidence="3" key="1">
    <citation type="submission" date="2023-08" db="EMBL/GenBank/DDBJ databases">
        <title>Rhodospirillaceae gen. nov., a novel taxon isolated from the Yangtze River Yuezi River estuary sludge.</title>
        <authorList>
            <person name="Ruan L."/>
        </authorList>
    </citation>
    <scope>NUCLEOTIDE SEQUENCE [LARGE SCALE GENOMIC DNA]</scope>
    <source>
        <strain evidence="3">R-7</strain>
    </source>
</reference>
<feature type="domain" description="YjiS-like" evidence="1">
    <location>
        <begin position="43"/>
        <end position="64"/>
    </location>
</feature>
<dbReference type="Proteomes" id="UP001230156">
    <property type="component" value="Unassembled WGS sequence"/>
</dbReference>
<name>A0ABU0YHC4_9PROT</name>
<feature type="domain" description="YjiS-like" evidence="1">
    <location>
        <begin position="159"/>
        <end position="189"/>
    </location>
</feature>
<accession>A0ABU0YHC4</accession>
<dbReference type="Pfam" id="PF06568">
    <property type="entry name" value="YjiS-like"/>
    <property type="match status" value="3"/>
</dbReference>
<comment type="caution">
    <text evidence="2">The sequence shown here is derived from an EMBL/GenBank/DDBJ whole genome shotgun (WGS) entry which is preliminary data.</text>
</comment>
<evidence type="ECO:0000313" key="2">
    <source>
        <dbReference type="EMBL" id="MDQ7246068.1"/>
    </source>
</evidence>
<organism evidence="2 3">
    <name type="scientific">Dongia sedimenti</name>
    <dbReference type="NCBI Taxonomy" id="3064282"/>
    <lineage>
        <taxon>Bacteria</taxon>
        <taxon>Pseudomonadati</taxon>
        <taxon>Pseudomonadota</taxon>
        <taxon>Alphaproteobacteria</taxon>
        <taxon>Rhodospirillales</taxon>
        <taxon>Dongiaceae</taxon>
        <taxon>Dongia</taxon>
    </lineage>
</organism>
<keyword evidence="3" id="KW-1185">Reference proteome</keyword>
<dbReference type="InterPro" id="IPR009506">
    <property type="entry name" value="YjiS-like"/>
</dbReference>
<dbReference type="RefSeq" id="WP_379953435.1">
    <property type="nucleotide sequence ID" value="NZ_JAUYVI010000001.1"/>
</dbReference>
<protein>
    <submittedName>
        <fullName evidence="2">DUF1127 domain-containing protein</fullName>
    </submittedName>
</protein>
<dbReference type="EMBL" id="JAUYVI010000001">
    <property type="protein sequence ID" value="MDQ7246068.1"/>
    <property type="molecule type" value="Genomic_DNA"/>
</dbReference>
<proteinExistence type="predicted"/>
<evidence type="ECO:0000313" key="3">
    <source>
        <dbReference type="Proteomes" id="UP001230156"/>
    </source>
</evidence>
<evidence type="ECO:0000259" key="1">
    <source>
        <dbReference type="Pfam" id="PF06568"/>
    </source>
</evidence>
<feature type="domain" description="YjiS-like" evidence="1">
    <location>
        <begin position="98"/>
        <end position="127"/>
    </location>
</feature>
<gene>
    <name evidence="2" type="ORF">Q8A70_00245</name>
</gene>